<gene>
    <name evidence="2" type="ORF">LX99_02317</name>
</gene>
<dbReference type="RefSeq" id="WP_146203100.1">
    <property type="nucleotide sequence ID" value="NZ_QGHA01000003.1"/>
</dbReference>
<dbReference type="Proteomes" id="UP000245678">
    <property type="component" value="Unassembled WGS sequence"/>
</dbReference>
<dbReference type="InterPro" id="IPR004375">
    <property type="entry name" value="NanQ/TabA/YiaL"/>
</dbReference>
<organism evidence="2 3">
    <name type="scientific">Mucilaginibacter oryzae</name>
    <dbReference type="NCBI Taxonomy" id="468058"/>
    <lineage>
        <taxon>Bacteria</taxon>
        <taxon>Pseudomonadati</taxon>
        <taxon>Bacteroidota</taxon>
        <taxon>Sphingobacteriia</taxon>
        <taxon>Sphingobacteriales</taxon>
        <taxon>Sphingobacteriaceae</taxon>
        <taxon>Mucilaginibacter</taxon>
    </lineage>
</organism>
<dbReference type="GO" id="GO:0005829">
    <property type="term" value="C:cytosol"/>
    <property type="evidence" value="ECO:0007669"/>
    <property type="project" value="TreeGrafter"/>
</dbReference>
<proteinExistence type="predicted"/>
<name>A0A316HE84_9SPHI</name>
<dbReference type="Gene3D" id="2.60.120.370">
    <property type="entry name" value="YhcH/YjgK/YiaL"/>
    <property type="match status" value="1"/>
</dbReference>
<keyword evidence="3" id="KW-1185">Reference proteome</keyword>
<dbReference type="NCBIfam" id="TIGR00022">
    <property type="entry name" value="YhcH/YjgK/YiaL family protein"/>
    <property type="match status" value="1"/>
</dbReference>
<dbReference type="InterPro" id="IPR037012">
    <property type="entry name" value="NanQ/TabA/YiaL_sf"/>
</dbReference>
<sequence>MKHSPAYKNLALLAVFLFFAADIASAQQQDWNAKSAKTWVKDRVWANGLKLKLNSSTNNIEFAKQYAANKALWDKAFEFLRDRNLDLLPPGKYPIDGDNVFASVTEGPSKEFEQSAWESHQNYIDLQYVISGKEKIGVAPVQSLTVTQPYDAAKDGANYSGDGKYYTATPDEFFLFFPGDGHRPNIKVGGYDKVKKLVIKIRVAK</sequence>
<feature type="signal peptide" evidence="1">
    <location>
        <begin position="1"/>
        <end position="26"/>
    </location>
</feature>
<dbReference type="PANTHER" id="PTHR34986">
    <property type="entry name" value="EVOLVED BETA-GALACTOSIDASE SUBUNIT BETA"/>
    <property type="match status" value="1"/>
</dbReference>
<reference evidence="2 3" key="1">
    <citation type="submission" date="2018-05" db="EMBL/GenBank/DDBJ databases">
        <title>Genomic Encyclopedia of Archaeal and Bacterial Type Strains, Phase II (KMG-II): from individual species to whole genera.</title>
        <authorList>
            <person name="Goeker M."/>
        </authorList>
    </citation>
    <scope>NUCLEOTIDE SEQUENCE [LARGE SCALE GENOMIC DNA]</scope>
    <source>
        <strain evidence="2 3">DSM 19975</strain>
    </source>
</reference>
<dbReference type="Pfam" id="PF04074">
    <property type="entry name" value="DUF386"/>
    <property type="match status" value="1"/>
</dbReference>
<keyword evidence="1" id="KW-0732">Signal</keyword>
<evidence type="ECO:0000313" key="3">
    <source>
        <dbReference type="Proteomes" id="UP000245678"/>
    </source>
</evidence>
<feature type="chain" id="PRO_5016425498" evidence="1">
    <location>
        <begin position="27"/>
        <end position="205"/>
    </location>
</feature>
<evidence type="ECO:0000313" key="2">
    <source>
        <dbReference type="EMBL" id="PWK78473.1"/>
    </source>
</evidence>
<dbReference type="PANTHER" id="PTHR34986:SF1">
    <property type="entry name" value="PROTEIN YIAL"/>
    <property type="match status" value="1"/>
</dbReference>
<dbReference type="AlphaFoldDB" id="A0A316HE84"/>
<comment type="caution">
    <text evidence="2">The sequence shown here is derived from an EMBL/GenBank/DDBJ whole genome shotgun (WGS) entry which is preliminary data.</text>
</comment>
<evidence type="ECO:0000256" key="1">
    <source>
        <dbReference type="SAM" id="SignalP"/>
    </source>
</evidence>
<dbReference type="EMBL" id="QGHA01000003">
    <property type="protein sequence ID" value="PWK78473.1"/>
    <property type="molecule type" value="Genomic_DNA"/>
</dbReference>
<accession>A0A316HE84</accession>
<dbReference type="SUPFAM" id="SSF51197">
    <property type="entry name" value="Clavaminate synthase-like"/>
    <property type="match status" value="1"/>
</dbReference>
<protein>
    <submittedName>
        <fullName evidence="2">YhcH/YjgK/YiaL family protein</fullName>
    </submittedName>
</protein>